<accession>A0A3G1KN65</accession>
<dbReference type="CDD" id="cd07572">
    <property type="entry name" value="nit"/>
    <property type="match status" value="1"/>
</dbReference>
<dbReference type="PANTHER" id="PTHR23088">
    <property type="entry name" value="NITRILASE-RELATED"/>
    <property type="match status" value="1"/>
</dbReference>
<dbReference type="InterPro" id="IPR036526">
    <property type="entry name" value="C-N_Hydrolase_sf"/>
</dbReference>
<dbReference type="InterPro" id="IPR001110">
    <property type="entry name" value="UPF0012_CS"/>
</dbReference>
<dbReference type="GO" id="GO:0050152">
    <property type="term" value="F:omega-amidase activity"/>
    <property type="evidence" value="ECO:0007669"/>
    <property type="project" value="TreeGrafter"/>
</dbReference>
<reference evidence="4 5" key="1">
    <citation type="submission" date="2016-10" db="EMBL/GenBank/DDBJ databases">
        <title>Complete Genome Sequence of Peptococcaceae strain DCMF.</title>
        <authorList>
            <person name="Edwards R.J."/>
            <person name="Holland S.I."/>
            <person name="Deshpande N.P."/>
            <person name="Wong Y.K."/>
            <person name="Ertan H."/>
            <person name="Manefield M."/>
            <person name="Russell T.L."/>
            <person name="Lee M.J."/>
        </authorList>
    </citation>
    <scope>NUCLEOTIDE SEQUENCE [LARGE SCALE GENOMIC DNA]</scope>
    <source>
        <strain evidence="4 5">DCMF</strain>
    </source>
</reference>
<keyword evidence="2 4" id="KW-0378">Hydrolase</keyword>
<dbReference type="Pfam" id="PF00795">
    <property type="entry name" value="CN_hydrolase"/>
    <property type="match status" value="1"/>
</dbReference>
<evidence type="ECO:0000313" key="4">
    <source>
        <dbReference type="EMBL" id="ATW23904.1"/>
    </source>
</evidence>
<dbReference type="EMBL" id="CP017634">
    <property type="protein sequence ID" value="ATW23904.1"/>
    <property type="molecule type" value="Genomic_DNA"/>
</dbReference>
<dbReference type="PROSITE" id="PS01227">
    <property type="entry name" value="UPF0012"/>
    <property type="match status" value="1"/>
</dbReference>
<sequence>MNTLRVGLVQMHVGYSKEENLQKAKEMVQKAVSKNAQLIVLPEMFNCPYDNQFFPAFAEEEGGFSWQELSRMALENEVFLIGGSIPEIDDQGCIYNTSFVFNRQGGQIAKHRKVHLFDIDVKGGQYFKESDTLSAGNEATVFDTPFGRMGLIICYDIRFPELARLLVAKGAKFIIVPGAFNMTTGPAHWEILFRTRALDNQVYMMGAAPARNEEAAYVSYGNSIIVDPWGKVVQRMDGEENILIEDLEPAKIERVRTELPLLKHLRQDLYTLTEHPYVTPKNGRY</sequence>
<dbReference type="KEGG" id="fwa:DCMF_03025"/>
<dbReference type="RefSeq" id="WP_148133071.1">
    <property type="nucleotide sequence ID" value="NZ_CP017634.1"/>
</dbReference>
<dbReference type="InterPro" id="IPR003010">
    <property type="entry name" value="C-N_Hydrolase"/>
</dbReference>
<dbReference type="PANTHER" id="PTHR23088:SF30">
    <property type="entry name" value="OMEGA-AMIDASE NIT2"/>
    <property type="match status" value="1"/>
</dbReference>
<dbReference type="AlphaFoldDB" id="A0A3G1KN65"/>
<dbReference type="SUPFAM" id="SSF56317">
    <property type="entry name" value="Carbon-nitrogen hydrolase"/>
    <property type="match status" value="1"/>
</dbReference>
<protein>
    <submittedName>
        <fullName evidence="4">Carbon-nitrogen hydrolase</fullName>
    </submittedName>
</protein>
<dbReference type="Gene3D" id="3.60.110.10">
    <property type="entry name" value="Carbon-nitrogen hydrolase"/>
    <property type="match status" value="1"/>
</dbReference>
<evidence type="ECO:0000256" key="2">
    <source>
        <dbReference type="ARBA" id="ARBA00022801"/>
    </source>
</evidence>
<proteinExistence type="inferred from homology"/>
<dbReference type="GO" id="GO:0006107">
    <property type="term" value="P:oxaloacetate metabolic process"/>
    <property type="evidence" value="ECO:0007669"/>
    <property type="project" value="TreeGrafter"/>
</dbReference>
<feature type="domain" description="CN hydrolase" evidence="3">
    <location>
        <begin position="4"/>
        <end position="249"/>
    </location>
</feature>
<organism evidence="4 5">
    <name type="scientific">Formimonas warabiya</name>
    <dbReference type="NCBI Taxonomy" id="1761012"/>
    <lineage>
        <taxon>Bacteria</taxon>
        <taxon>Bacillati</taxon>
        <taxon>Bacillota</taxon>
        <taxon>Clostridia</taxon>
        <taxon>Eubacteriales</taxon>
        <taxon>Peptococcaceae</taxon>
        <taxon>Candidatus Formimonas</taxon>
    </lineage>
</organism>
<dbReference type="GO" id="GO:0006528">
    <property type="term" value="P:asparagine metabolic process"/>
    <property type="evidence" value="ECO:0007669"/>
    <property type="project" value="TreeGrafter"/>
</dbReference>
<dbReference type="OrthoDB" id="9811121at2"/>
<dbReference type="InterPro" id="IPR045254">
    <property type="entry name" value="Nit1/2_C-N_Hydrolase"/>
</dbReference>
<keyword evidence="5" id="KW-1185">Reference proteome</keyword>
<evidence type="ECO:0000259" key="3">
    <source>
        <dbReference type="PROSITE" id="PS50263"/>
    </source>
</evidence>
<comment type="similarity">
    <text evidence="1">Belongs to the carbon-nitrogen hydrolase superfamily. NIT1/NIT2 family.</text>
</comment>
<dbReference type="Proteomes" id="UP000323521">
    <property type="component" value="Chromosome"/>
</dbReference>
<dbReference type="PROSITE" id="PS50263">
    <property type="entry name" value="CN_HYDROLASE"/>
    <property type="match status" value="1"/>
</dbReference>
<name>A0A3G1KN65_FORW1</name>
<evidence type="ECO:0000313" key="5">
    <source>
        <dbReference type="Proteomes" id="UP000323521"/>
    </source>
</evidence>
<gene>
    <name evidence="4" type="ORF">DCMF_03025</name>
</gene>
<dbReference type="GO" id="GO:0006541">
    <property type="term" value="P:glutamine metabolic process"/>
    <property type="evidence" value="ECO:0007669"/>
    <property type="project" value="TreeGrafter"/>
</dbReference>
<evidence type="ECO:0000256" key="1">
    <source>
        <dbReference type="ARBA" id="ARBA00010613"/>
    </source>
</evidence>